<keyword evidence="1" id="KW-0560">Oxidoreductase</keyword>
<organism evidence="2 3">
    <name type="scientific">Miscanthus lutarioriparius</name>
    <dbReference type="NCBI Taxonomy" id="422564"/>
    <lineage>
        <taxon>Eukaryota</taxon>
        <taxon>Viridiplantae</taxon>
        <taxon>Streptophyta</taxon>
        <taxon>Embryophyta</taxon>
        <taxon>Tracheophyta</taxon>
        <taxon>Spermatophyta</taxon>
        <taxon>Magnoliopsida</taxon>
        <taxon>Liliopsida</taxon>
        <taxon>Poales</taxon>
        <taxon>Poaceae</taxon>
        <taxon>PACMAD clade</taxon>
        <taxon>Panicoideae</taxon>
        <taxon>Andropogonodae</taxon>
        <taxon>Andropogoneae</taxon>
        <taxon>Saccharinae</taxon>
        <taxon>Miscanthus</taxon>
    </lineage>
</organism>
<dbReference type="GO" id="GO:0005783">
    <property type="term" value="C:endoplasmic reticulum"/>
    <property type="evidence" value="ECO:0007669"/>
    <property type="project" value="TreeGrafter"/>
</dbReference>
<proteinExistence type="predicted"/>
<evidence type="ECO:0000256" key="1">
    <source>
        <dbReference type="ARBA" id="ARBA00023002"/>
    </source>
</evidence>
<evidence type="ECO:0000313" key="2">
    <source>
        <dbReference type="EMBL" id="CAD6336866.1"/>
    </source>
</evidence>
<dbReference type="PANTHER" id="PTHR43899">
    <property type="entry name" value="RH59310P"/>
    <property type="match status" value="1"/>
</dbReference>
<dbReference type="PANTHER" id="PTHR43899:SF38">
    <property type="entry name" value="OS06G0300200 PROTEIN"/>
    <property type="match status" value="1"/>
</dbReference>
<dbReference type="OrthoDB" id="10315338at2759"/>
<name>A0A811S8I9_9POAL</name>
<comment type="caution">
    <text evidence="2">The sequence shown here is derived from an EMBL/GenBank/DDBJ whole genome shotgun (WGS) entry which is preliminary data.</text>
</comment>
<evidence type="ECO:0000313" key="3">
    <source>
        <dbReference type="Proteomes" id="UP000604825"/>
    </source>
</evidence>
<sequence>MASSVAKAKRFSSFVPTSDAYAHAAVRWIGHGALCVPNAGHRVQRCLAAVVPDCIHDWLRLREHLRQRALFQRLRSARAAPSTPTIGTTFREKS</sequence>
<dbReference type="Proteomes" id="UP000604825">
    <property type="component" value="Unassembled WGS sequence"/>
</dbReference>
<reference evidence="2" key="1">
    <citation type="submission" date="2020-10" db="EMBL/GenBank/DDBJ databases">
        <authorList>
            <person name="Han B."/>
            <person name="Lu T."/>
            <person name="Zhao Q."/>
            <person name="Huang X."/>
            <person name="Zhao Y."/>
        </authorList>
    </citation>
    <scope>NUCLEOTIDE SEQUENCE</scope>
</reference>
<dbReference type="GO" id="GO:0045703">
    <property type="term" value="F:ketoreductase activity"/>
    <property type="evidence" value="ECO:0007669"/>
    <property type="project" value="TreeGrafter"/>
</dbReference>
<accession>A0A811S8I9</accession>
<keyword evidence="3" id="KW-1185">Reference proteome</keyword>
<gene>
    <name evidence="2" type="ORF">NCGR_LOCUS60964</name>
</gene>
<dbReference type="AlphaFoldDB" id="A0A811S8I9"/>
<dbReference type="EMBL" id="CAJGYO010000018">
    <property type="protein sequence ID" value="CAD6336866.1"/>
    <property type="molecule type" value="Genomic_DNA"/>
</dbReference>
<protein>
    <submittedName>
        <fullName evidence="2">Uncharacterized protein</fullName>
    </submittedName>
</protein>
<dbReference type="InterPro" id="IPR051019">
    <property type="entry name" value="VLCFA-Steroid_DH"/>
</dbReference>